<protein>
    <submittedName>
        <fullName evidence="1">Uncharacterized protein</fullName>
    </submittedName>
</protein>
<dbReference type="RefSeq" id="WP_260423302.1">
    <property type="nucleotide sequence ID" value="NZ_BMSQ01000081.1"/>
</dbReference>
<accession>A0A7W8EYG0</accession>
<proteinExistence type="predicted"/>
<reference evidence="1 2" key="1">
    <citation type="submission" date="2020-08" db="EMBL/GenBank/DDBJ databases">
        <title>Genomic Encyclopedia of Type Strains, Phase III (KMG-III): the genomes of soil and plant-associated and newly described type strains.</title>
        <authorList>
            <person name="Whitman W."/>
        </authorList>
    </citation>
    <scope>NUCLEOTIDE SEQUENCE [LARGE SCALE GENOMIC DNA]</scope>
    <source>
        <strain evidence="1 2">CECT 3146</strain>
    </source>
</reference>
<organism evidence="1 2">
    <name type="scientific">Streptomyces spectabilis</name>
    <dbReference type="NCBI Taxonomy" id="68270"/>
    <lineage>
        <taxon>Bacteria</taxon>
        <taxon>Bacillati</taxon>
        <taxon>Actinomycetota</taxon>
        <taxon>Actinomycetes</taxon>
        <taxon>Kitasatosporales</taxon>
        <taxon>Streptomycetaceae</taxon>
        <taxon>Streptomyces</taxon>
    </lineage>
</organism>
<dbReference type="Proteomes" id="UP000549009">
    <property type="component" value="Unassembled WGS sequence"/>
</dbReference>
<comment type="caution">
    <text evidence="1">The sequence shown here is derived from an EMBL/GenBank/DDBJ whole genome shotgun (WGS) entry which is preliminary data.</text>
</comment>
<keyword evidence="2" id="KW-1185">Reference proteome</keyword>
<name>A0A7W8EYG0_STRST</name>
<dbReference type="EMBL" id="JACHJD010000070">
    <property type="protein sequence ID" value="MBB5110097.1"/>
    <property type="molecule type" value="Genomic_DNA"/>
</dbReference>
<sequence>MEAKQHAYGDARFFDELPGDKQLEVIEIRETWTSTPGPIS</sequence>
<gene>
    <name evidence="1" type="ORF">FHS40_009227</name>
</gene>
<evidence type="ECO:0000313" key="1">
    <source>
        <dbReference type="EMBL" id="MBB5110097.1"/>
    </source>
</evidence>
<dbReference type="AlphaFoldDB" id="A0A7W8EYG0"/>
<evidence type="ECO:0000313" key="2">
    <source>
        <dbReference type="Proteomes" id="UP000549009"/>
    </source>
</evidence>